<dbReference type="Pfam" id="PF05437">
    <property type="entry name" value="AzlD"/>
    <property type="match status" value="1"/>
</dbReference>
<keyword evidence="1" id="KW-0472">Membrane</keyword>
<keyword evidence="1" id="KW-1133">Transmembrane helix</keyword>
<keyword evidence="1" id="KW-0812">Transmembrane</keyword>
<reference evidence="2 3" key="1">
    <citation type="submission" date="2023-12" db="EMBL/GenBank/DDBJ databases">
        <title>Marinobacter qingdaonensis sp. nov., isolated from the intertidal sediment of Qingdao, PR China.</title>
        <authorList>
            <person name="Li Y."/>
        </authorList>
    </citation>
    <scope>NUCLEOTIDE SEQUENCE [LARGE SCALE GENOMIC DNA]</scope>
    <source>
        <strain evidence="2 3">ASW11-75</strain>
    </source>
</reference>
<protein>
    <submittedName>
        <fullName evidence="2">AzlD domain-containing protein</fullName>
    </submittedName>
</protein>
<feature type="transmembrane region" description="Helical" evidence="1">
    <location>
        <begin position="6"/>
        <end position="32"/>
    </location>
</feature>
<proteinExistence type="predicted"/>
<feature type="transmembrane region" description="Helical" evidence="1">
    <location>
        <begin position="44"/>
        <end position="62"/>
    </location>
</feature>
<evidence type="ECO:0000313" key="2">
    <source>
        <dbReference type="EMBL" id="MEA1080730.1"/>
    </source>
</evidence>
<gene>
    <name evidence="2" type="ORF">U5822_08610</name>
</gene>
<sequence>MSIETTGMGIVGIVLLMVVVTLATRWGGVYVMSIAPISARVRQFINAMSASVLVALIAPMALTGDVATRVALCATAALMLAVNKPLPAIAVGVVAAALVRQL</sequence>
<keyword evidence="3" id="KW-1185">Reference proteome</keyword>
<dbReference type="InterPro" id="IPR008407">
    <property type="entry name" value="Brnchd-chn_aa_trnsp_AzlD"/>
</dbReference>
<evidence type="ECO:0000313" key="3">
    <source>
        <dbReference type="Proteomes" id="UP001305746"/>
    </source>
</evidence>
<comment type="caution">
    <text evidence="2">The sequence shown here is derived from an EMBL/GenBank/DDBJ whole genome shotgun (WGS) entry which is preliminary data.</text>
</comment>
<dbReference type="RefSeq" id="WP_322855217.1">
    <property type="nucleotide sequence ID" value="NZ_JAYDCJ010000003.1"/>
</dbReference>
<evidence type="ECO:0000256" key="1">
    <source>
        <dbReference type="SAM" id="Phobius"/>
    </source>
</evidence>
<feature type="transmembrane region" description="Helical" evidence="1">
    <location>
        <begin position="74"/>
        <end position="99"/>
    </location>
</feature>
<dbReference type="Proteomes" id="UP001305746">
    <property type="component" value="Unassembled WGS sequence"/>
</dbReference>
<organism evidence="2 3">
    <name type="scientific">Marinobacter qingdaonensis</name>
    <dbReference type="NCBI Taxonomy" id="3108486"/>
    <lineage>
        <taxon>Bacteria</taxon>
        <taxon>Pseudomonadati</taxon>
        <taxon>Pseudomonadota</taxon>
        <taxon>Gammaproteobacteria</taxon>
        <taxon>Pseudomonadales</taxon>
        <taxon>Marinobacteraceae</taxon>
        <taxon>Marinobacter</taxon>
    </lineage>
</organism>
<name>A0ABU5NY55_9GAMM</name>
<accession>A0ABU5NY55</accession>
<dbReference type="EMBL" id="JAYDCJ010000003">
    <property type="protein sequence ID" value="MEA1080730.1"/>
    <property type="molecule type" value="Genomic_DNA"/>
</dbReference>